<dbReference type="GO" id="GO:0036297">
    <property type="term" value="P:interstrand cross-link repair"/>
    <property type="evidence" value="ECO:0007669"/>
    <property type="project" value="TreeGrafter"/>
</dbReference>
<dbReference type="Pfam" id="PF09369">
    <property type="entry name" value="MZB"/>
    <property type="match status" value="1"/>
</dbReference>
<proteinExistence type="predicted"/>
<dbReference type="GO" id="GO:0006289">
    <property type="term" value="P:nucleotide-excision repair"/>
    <property type="evidence" value="ECO:0007669"/>
    <property type="project" value="TreeGrafter"/>
</dbReference>
<evidence type="ECO:0000313" key="6">
    <source>
        <dbReference type="Proteomes" id="UP000192610"/>
    </source>
</evidence>
<dbReference type="SUPFAM" id="SSF52540">
    <property type="entry name" value="P-loop containing nucleoside triphosphate hydrolases"/>
    <property type="match status" value="2"/>
</dbReference>
<evidence type="ECO:0000313" key="5">
    <source>
        <dbReference type="EMBL" id="OQP44438.1"/>
    </source>
</evidence>
<accession>A0A1V9EE86</accession>
<dbReference type="RefSeq" id="WP_081202487.1">
    <property type="nucleotide sequence ID" value="NZ_FOCZ01000006.1"/>
</dbReference>
<dbReference type="InterPro" id="IPR011545">
    <property type="entry name" value="DEAD/DEAH_box_helicase_dom"/>
</dbReference>
<dbReference type="InterPro" id="IPR018973">
    <property type="entry name" value="MZB"/>
</dbReference>
<dbReference type="Pfam" id="PF00270">
    <property type="entry name" value="DEAD"/>
    <property type="match status" value="1"/>
</dbReference>
<dbReference type="Pfam" id="PF00271">
    <property type="entry name" value="Helicase_C"/>
    <property type="match status" value="1"/>
</dbReference>
<evidence type="ECO:0008006" key="7">
    <source>
        <dbReference type="Google" id="ProtNLM"/>
    </source>
</evidence>
<evidence type="ECO:0000259" key="3">
    <source>
        <dbReference type="PROSITE" id="PS51192"/>
    </source>
</evidence>
<dbReference type="InterPro" id="IPR001650">
    <property type="entry name" value="Helicase_C-like"/>
</dbReference>
<feature type="domain" description="Helicase C-terminal" evidence="4">
    <location>
        <begin position="990"/>
        <end position="1141"/>
    </location>
</feature>
<organism evidence="5 6">
    <name type="scientific">Niastella yeongjuensis</name>
    <dbReference type="NCBI Taxonomy" id="354355"/>
    <lineage>
        <taxon>Bacteria</taxon>
        <taxon>Pseudomonadati</taxon>
        <taxon>Bacteroidota</taxon>
        <taxon>Chitinophagia</taxon>
        <taxon>Chitinophagales</taxon>
        <taxon>Chitinophagaceae</taxon>
        <taxon>Niastella</taxon>
    </lineage>
</organism>
<evidence type="ECO:0000256" key="1">
    <source>
        <dbReference type="ARBA" id="ARBA00022741"/>
    </source>
</evidence>
<comment type="caution">
    <text evidence="5">The sequence shown here is derived from an EMBL/GenBank/DDBJ whole genome shotgun (WGS) entry which is preliminary data.</text>
</comment>
<dbReference type="Gene3D" id="3.40.50.300">
    <property type="entry name" value="P-loop containing nucleotide triphosphate hydrolases"/>
    <property type="match status" value="2"/>
</dbReference>
<dbReference type="SMART" id="SM00487">
    <property type="entry name" value="DEXDc"/>
    <property type="match status" value="1"/>
</dbReference>
<evidence type="ECO:0000256" key="2">
    <source>
        <dbReference type="ARBA" id="ARBA00022840"/>
    </source>
</evidence>
<dbReference type="SMART" id="SM00490">
    <property type="entry name" value="HELICc"/>
    <property type="match status" value="1"/>
</dbReference>
<dbReference type="InterPro" id="IPR027417">
    <property type="entry name" value="P-loop_NTPase"/>
</dbReference>
<reference evidence="6" key="1">
    <citation type="submission" date="2016-04" db="EMBL/GenBank/DDBJ databases">
        <authorList>
            <person name="Chen L."/>
            <person name="Zhuang W."/>
            <person name="Wang G."/>
        </authorList>
    </citation>
    <scope>NUCLEOTIDE SEQUENCE [LARGE SCALE GENOMIC DNA]</scope>
    <source>
        <strain evidence="6">17621</strain>
    </source>
</reference>
<dbReference type="GO" id="GO:0003676">
    <property type="term" value="F:nucleic acid binding"/>
    <property type="evidence" value="ECO:0007669"/>
    <property type="project" value="InterPro"/>
</dbReference>
<keyword evidence="2" id="KW-0067">ATP-binding</keyword>
<dbReference type="OrthoDB" id="9815222at2"/>
<sequence>MHKPYFDSLIRRLRERSHEATVGVLSLKSEPLMAYLRESMRRENSLLAEPLFEAVFPWQESSTTFAGLAGNLLTPSVINALDKEQRIKDTDKIIDLSGQALKKHFRPYVHQLKVWELLQRDKPTSVVVTSGTGSGKTECFMVPILNDLSKKTEAGSGPLQGVRALIIYPLNALINSQRERLLAWTAYFGKNIRFSLYNGNTPLQLTKHALATKPANEVYDREGIWESPPPILITNPTMLEYMLIRSSDKPILEKSQGLLQYIVLDEAHTYIGSRAAELALLIRRTLHGFGVHPQQVRFIACSATAGNDAESRESLRKYLSGIAGVNIEQIEVINGYRDIPELPPIKQSSAKNIRELVQNNHCEPETIIHHPLARQIRQSLASSPKTISELHKAIAPGVPMTADKEEEIRLWLDLLSRPELTFNSAHFLPLRGHLFHRILHGLWACADKNCTAKRNTPLDTPQWNFGAVYMQQRLSCTCGAPVFELVSCNDCNEEHLLASRVEQGDQLVQTISESVAEFELGYEAADTEDDESETDKKVRGHAIAGKHYPGVTTPLKIDLNGIIDGPDNRQIEIFINHGVNQQCAKCGFAGSGKLDLFRHAILGVPFYSTSIIPVLMEHIPDSSKEPLSKPGNGRALITFSDTRQGTARIAIKLQQDAERARLRGLIVRQIHNSINQEEINELDKQIATLEPLAKTTPGLNSILDDYRRKKEGIANCTLPWNELVKGLKHVPDIKDHMLNYYRDLAPDIFDSQNGLNNLVRCLLISNFSTRPKRSNSTETLGLVQIYYEGLDKIKKVPDYWKHKGCTVKDWQDFLKICLDFHVRSGTFLNIDDDLLNWLGGRFTAKYLLPAEEGAFNDQKHKRWPTYNPQRRLHQNRLIRLLAVLFRINLDKINEEEIDILNTLMNEAWKDLTFTTNILTRQGNGYQLTYEKMLFRKPTEAWLCPISLRVLDTTLKRITPFLPLDTQAEFICDRLTFPQYPSFTAPDEASRLQQVREWLQTDEAVTTLRKKGLWTDQSDIIIEGGNFYRVAEHSAQQSPERLQKYEELFKAGKINVLSCSTTMEMGVDIGGLTIVSNHNVPPHPSNYLQRAGRAGRRKESRALSITLCKNNPLELQVFRNPKWPFVTAMRQQNITLNSEKIVQRHINAFLFGYFTKDELKGYKIAATCEWFFTRQQGEPCTICERMTAWLNEQVSTNNIQPPVVDGIKIITANSILQNRPARELLATSSKSLEEIFDTWRQTYDSLKQELSTGIEGREKDPYMRKVEWELKKHLGIYLISEMVHSGYLPGYGFPTDISTFNPFSITDFKRNKNSGADREEQLAIYKGMPSRDMAMALSEYAPGSQVVLDGKVYTSQGIVLHQQIPHETGKMESQKFNVAWRCRKCGNMGIDSDLMFKGHCTNAQCNHEIELKQQRKFISPNGFSVGFYSQPNNDISKQTYIATPEPWINANDEIKQFPNAALGYYRAGEKGLIFYHSEGENGSGYALCLKCGHMQSMTVAGEVPPSFSDHKRLRGKFGDQTGSACDPADNQIKRFIHLGHSNSTDIFEIYLKNNEGEFLTINDFNYSLCWTMGAALRYGLSSSLGINMEEIGVTVRQSTIPINAEEPVYAICLFDKTAGGAGFSSSGPQYLEEIFHKAKQFLHCKSDCTAACESCLLQYDLRNVAGELNRRLGIDYLSESMLAKLELPAEEKILGPSSRYCNFSLYKEILFAAKNYQQLDLYVYGEAKNWNISLSPIRAFLADFRFEETRVFLSKNEFKQLDEDQRLDLFFLTSAQVTIILTDQLPVLSKGKLLATMRNKTGNRSFAINAIDNGDFDAHWADTSEAILVKSDQYSVEVKGTSLDRSSLFHELRTTQQQVDIRSEFDGPINSFGSRFWNTIIQHIPKLGTVGNETKLRSITYTDRYVATPAHVLLLHQLISTLPFSTSSQLTFQLDTMVIEHSHNTRLPRDLNKNWRPAESISKCNLLKQLMEQCNIFPPAGIDISFSDKRQLSHARILKLQFDNGSLLHIRLDQGMGYWNAYLSGQYYPFDLAVSGQLQWIAQNSSMINVQGYTNYPTHIFLKYEAE</sequence>
<evidence type="ECO:0000259" key="4">
    <source>
        <dbReference type="PROSITE" id="PS51194"/>
    </source>
</evidence>
<dbReference type="Proteomes" id="UP000192610">
    <property type="component" value="Unassembled WGS sequence"/>
</dbReference>
<gene>
    <name evidence="5" type="ORF">A4H97_08650</name>
</gene>
<dbReference type="PANTHER" id="PTHR47957">
    <property type="entry name" value="ATP-DEPENDENT HELICASE HRQ1"/>
    <property type="match status" value="1"/>
</dbReference>
<keyword evidence="1" id="KW-0547">Nucleotide-binding</keyword>
<dbReference type="STRING" id="354355.SAMN05660816_03817"/>
<name>A0A1V9EE86_9BACT</name>
<dbReference type="PANTHER" id="PTHR47957:SF3">
    <property type="entry name" value="ATP-DEPENDENT HELICASE HRQ1"/>
    <property type="match status" value="1"/>
</dbReference>
<feature type="domain" description="Helicase ATP-binding" evidence="3">
    <location>
        <begin position="117"/>
        <end position="323"/>
    </location>
</feature>
<dbReference type="InterPro" id="IPR014001">
    <property type="entry name" value="Helicase_ATP-bd"/>
</dbReference>
<protein>
    <recommendedName>
        <fullName evidence="7">DEAD/DEAH box helicase</fullName>
    </recommendedName>
</protein>
<dbReference type="GO" id="GO:0043138">
    <property type="term" value="F:3'-5' DNA helicase activity"/>
    <property type="evidence" value="ECO:0007669"/>
    <property type="project" value="TreeGrafter"/>
</dbReference>
<dbReference type="PROSITE" id="PS51192">
    <property type="entry name" value="HELICASE_ATP_BIND_1"/>
    <property type="match status" value="1"/>
</dbReference>
<dbReference type="PROSITE" id="PS51194">
    <property type="entry name" value="HELICASE_CTER"/>
    <property type="match status" value="1"/>
</dbReference>
<dbReference type="GO" id="GO:0005524">
    <property type="term" value="F:ATP binding"/>
    <property type="evidence" value="ECO:0007669"/>
    <property type="project" value="UniProtKB-KW"/>
</dbReference>
<keyword evidence="6" id="KW-1185">Reference proteome</keyword>
<dbReference type="EMBL" id="LVXG01000034">
    <property type="protein sequence ID" value="OQP44438.1"/>
    <property type="molecule type" value="Genomic_DNA"/>
</dbReference>